<evidence type="ECO:0000313" key="2">
    <source>
        <dbReference type="Proteomes" id="UP000001292"/>
    </source>
</evidence>
<sequence length="54" mass="5538">MAASEPAESLSISAMPVSVPMGMAHSFLINNFVTVAAPPVATVTSTGLQYLDKS</sequence>
<accession>B4HTK6</accession>
<dbReference type="Proteomes" id="UP000001292">
    <property type="component" value="Unassembled WGS sequence"/>
</dbReference>
<dbReference type="HOGENOM" id="CLU_3052576_0_0_1"/>
<gene>
    <name evidence="1" type="primary">Dsec\GM14535</name>
    <name evidence="1" type="ORF">Dsec_GM14535</name>
</gene>
<reference evidence="1 2" key="1">
    <citation type="journal article" date="2007" name="Nature">
        <title>Evolution of genes and genomes on the Drosophila phylogeny.</title>
        <authorList>
            <consortium name="Drosophila 12 Genomes Consortium"/>
            <person name="Clark A.G."/>
            <person name="Eisen M.B."/>
            <person name="Smith D.R."/>
            <person name="Bergman C.M."/>
            <person name="Oliver B."/>
            <person name="Markow T.A."/>
            <person name="Kaufman T.C."/>
            <person name="Kellis M."/>
            <person name="Gelbart W."/>
            <person name="Iyer V.N."/>
            <person name="Pollard D.A."/>
            <person name="Sackton T.B."/>
            <person name="Larracuente A.M."/>
            <person name="Singh N.D."/>
            <person name="Abad J.P."/>
            <person name="Abt D.N."/>
            <person name="Adryan B."/>
            <person name="Aguade M."/>
            <person name="Akashi H."/>
            <person name="Anderson W.W."/>
            <person name="Aquadro C.F."/>
            <person name="Ardell D.H."/>
            <person name="Arguello R."/>
            <person name="Artieri C.G."/>
            <person name="Barbash D.A."/>
            <person name="Barker D."/>
            <person name="Barsanti P."/>
            <person name="Batterham P."/>
            <person name="Batzoglou S."/>
            <person name="Begun D."/>
            <person name="Bhutkar A."/>
            <person name="Blanco E."/>
            <person name="Bosak S.A."/>
            <person name="Bradley R.K."/>
            <person name="Brand A.D."/>
            <person name="Brent M.R."/>
            <person name="Brooks A.N."/>
            <person name="Brown R.H."/>
            <person name="Butlin R.K."/>
            <person name="Caggese C."/>
            <person name="Calvi B.R."/>
            <person name="Bernardo de Carvalho A."/>
            <person name="Caspi A."/>
            <person name="Castrezana S."/>
            <person name="Celniker S.E."/>
            <person name="Chang J.L."/>
            <person name="Chapple C."/>
            <person name="Chatterji S."/>
            <person name="Chinwalla A."/>
            <person name="Civetta A."/>
            <person name="Clifton S.W."/>
            <person name="Comeron J.M."/>
            <person name="Costello J.C."/>
            <person name="Coyne J.A."/>
            <person name="Daub J."/>
            <person name="David R.G."/>
            <person name="Delcher A.L."/>
            <person name="Delehaunty K."/>
            <person name="Do C.B."/>
            <person name="Ebling H."/>
            <person name="Edwards K."/>
            <person name="Eickbush T."/>
            <person name="Evans J.D."/>
            <person name="Filipski A."/>
            <person name="Findeiss S."/>
            <person name="Freyhult E."/>
            <person name="Fulton L."/>
            <person name="Fulton R."/>
            <person name="Garcia A.C."/>
            <person name="Gardiner A."/>
            <person name="Garfield D.A."/>
            <person name="Garvin B.E."/>
            <person name="Gibson G."/>
            <person name="Gilbert D."/>
            <person name="Gnerre S."/>
            <person name="Godfrey J."/>
            <person name="Good R."/>
            <person name="Gotea V."/>
            <person name="Gravely B."/>
            <person name="Greenberg A.J."/>
            <person name="Griffiths-Jones S."/>
            <person name="Gross S."/>
            <person name="Guigo R."/>
            <person name="Gustafson E.A."/>
            <person name="Haerty W."/>
            <person name="Hahn M.W."/>
            <person name="Halligan D.L."/>
            <person name="Halpern A.L."/>
            <person name="Halter G.M."/>
            <person name="Han M.V."/>
            <person name="Heger A."/>
            <person name="Hillier L."/>
            <person name="Hinrichs A.S."/>
            <person name="Holmes I."/>
            <person name="Hoskins R.A."/>
            <person name="Hubisz M.J."/>
            <person name="Hultmark D."/>
            <person name="Huntley M.A."/>
            <person name="Jaffe D.B."/>
            <person name="Jagadeeshan S."/>
            <person name="Jeck W.R."/>
            <person name="Johnson J."/>
            <person name="Jones C.D."/>
            <person name="Jordan W.C."/>
            <person name="Karpen G.H."/>
            <person name="Kataoka E."/>
            <person name="Keightley P.D."/>
            <person name="Kheradpour P."/>
            <person name="Kirkness E.F."/>
            <person name="Koerich L.B."/>
            <person name="Kristiansen K."/>
            <person name="Kudrna D."/>
            <person name="Kulathinal R.J."/>
            <person name="Kumar S."/>
            <person name="Kwok R."/>
            <person name="Lander E."/>
            <person name="Langley C.H."/>
            <person name="Lapoint R."/>
            <person name="Lazzaro B.P."/>
            <person name="Lee S.J."/>
            <person name="Levesque L."/>
            <person name="Li R."/>
            <person name="Lin C.F."/>
            <person name="Lin M.F."/>
            <person name="Lindblad-Toh K."/>
            <person name="Llopart A."/>
            <person name="Long M."/>
            <person name="Low L."/>
            <person name="Lozovsky E."/>
            <person name="Lu J."/>
            <person name="Luo M."/>
            <person name="Machado C.A."/>
            <person name="Makalowski W."/>
            <person name="Marzo M."/>
            <person name="Matsuda M."/>
            <person name="Matzkin L."/>
            <person name="McAllister B."/>
            <person name="McBride C.S."/>
            <person name="McKernan B."/>
            <person name="McKernan K."/>
            <person name="Mendez-Lago M."/>
            <person name="Minx P."/>
            <person name="Mollenhauer M.U."/>
            <person name="Montooth K."/>
            <person name="Mount S.M."/>
            <person name="Mu X."/>
            <person name="Myers E."/>
            <person name="Negre B."/>
            <person name="Newfeld S."/>
            <person name="Nielsen R."/>
            <person name="Noor M.A."/>
            <person name="O'Grady P."/>
            <person name="Pachter L."/>
            <person name="Papaceit M."/>
            <person name="Parisi M.J."/>
            <person name="Parisi M."/>
            <person name="Parts L."/>
            <person name="Pedersen J.S."/>
            <person name="Pesole G."/>
            <person name="Phillippy A.M."/>
            <person name="Ponting C.P."/>
            <person name="Pop M."/>
            <person name="Porcelli D."/>
            <person name="Powell J.R."/>
            <person name="Prohaska S."/>
            <person name="Pruitt K."/>
            <person name="Puig M."/>
            <person name="Quesneville H."/>
            <person name="Ram K.R."/>
            <person name="Rand D."/>
            <person name="Rasmussen M.D."/>
            <person name="Reed L.K."/>
            <person name="Reenan R."/>
            <person name="Reily A."/>
            <person name="Remington K.A."/>
            <person name="Rieger T.T."/>
            <person name="Ritchie M.G."/>
            <person name="Robin C."/>
            <person name="Rogers Y.H."/>
            <person name="Rohde C."/>
            <person name="Rozas J."/>
            <person name="Rubenfield M.J."/>
            <person name="Ruiz A."/>
            <person name="Russo S."/>
            <person name="Salzberg S.L."/>
            <person name="Sanchez-Gracia A."/>
            <person name="Saranga D.J."/>
            <person name="Sato H."/>
            <person name="Schaeffer S.W."/>
            <person name="Schatz M.C."/>
            <person name="Schlenke T."/>
            <person name="Schwartz R."/>
            <person name="Segarra C."/>
            <person name="Singh R.S."/>
            <person name="Sirot L."/>
            <person name="Sirota M."/>
            <person name="Sisneros N.B."/>
            <person name="Smith C.D."/>
            <person name="Smith T.F."/>
            <person name="Spieth J."/>
            <person name="Stage D.E."/>
            <person name="Stark A."/>
            <person name="Stephan W."/>
            <person name="Strausberg R.L."/>
            <person name="Strempel S."/>
            <person name="Sturgill D."/>
            <person name="Sutton G."/>
            <person name="Sutton G.G."/>
            <person name="Tao W."/>
            <person name="Teichmann S."/>
            <person name="Tobari Y.N."/>
            <person name="Tomimura Y."/>
            <person name="Tsolas J.M."/>
            <person name="Valente V.L."/>
            <person name="Venter E."/>
            <person name="Venter J.C."/>
            <person name="Vicario S."/>
            <person name="Vieira F.G."/>
            <person name="Vilella A.J."/>
            <person name="Villasante A."/>
            <person name="Walenz B."/>
            <person name="Wang J."/>
            <person name="Wasserman M."/>
            <person name="Watts T."/>
            <person name="Wilson D."/>
            <person name="Wilson R.K."/>
            <person name="Wing R.A."/>
            <person name="Wolfner M.F."/>
            <person name="Wong A."/>
            <person name="Wong G.K."/>
            <person name="Wu C.I."/>
            <person name="Wu G."/>
            <person name="Yamamoto D."/>
            <person name="Yang H.P."/>
            <person name="Yang S.P."/>
            <person name="Yorke J.A."/>
            <person name="Yoshida K."/>
            <person name="Zdobnov E."/>
            <person name="Zhang P."/>
            <person name="Zhang Y."/>
            <person name="Zimin A.V."/>
            <person name="Baldwin J."/>
            <person name="Abdouelleil A."/>
            <person name="Abdulkadir J."/>
            <person name="Abebe A."/>
            <person name="Abera B."/>
            <person name="Abreu J."/>
            <person name="Acer S.C."/>
            <person name="Aftuck L."/>
            <person name="Alexander A."/>
            <person name="An P."/>
            <person name="Anderson E."/>
            <person name="Anderson S."/>
            <person name="Arachi H."/>
            <person name="Azer M."/>
            <person name="Bachantsang P."/>
            <person name="Barry A."/>
            <person name="Bayul T."/>
            <person name="Berlin A."/>
            <person name="Bessette D."/>
            <person name="Bloom T."/>
            <person name="Blye J."/>
            <person name="Boguslavskiy L."/>
            <person name="Bonnet C."/>
            <person name="Boukhgalter B."/>
            <person name="Bourzgui I."/>
            <person name="Brown A."/>
            <person name="Cahill P."/>
            <person name="Channer S."/>
            <person name="Cheshatsang Y."/>
            <person name="Chuda L."/>
            <person name="Citroen M."/>
            <person name="Collymore A."/>
            <person name="Cooke P."/>
            <person name="Costello M."/>
            <person name="D'Aco K."/>
            <person name="Daza R."/>
            <person name="De Haan G."/>
            <person name="DeGray S."/>
            <person name="DeMaso C."/>
            <person name="Dhargay N."/>
            <person name="Dooley K."/>
            <person name="Dooley E."/>
            <person name="Doricent M."/>
            <person name="Dorje P."/>
            <person name="Dorjee K."/>
            <person name="Dupes A."/>
            <person name="Elong R."/>
            <person name="Falk J."/>
            <person name="Farina A."/>
            <person name="Faro S."/>
            <person name="Ferguson D."/>
            <person name="Fisher S."/>
            <person name="Foley C.D."/>
            <person name="Franke A."/>
            <person name="Friedrich D."/>
            <person name="Gadbois L."/>
            <person name="Gearin G."/>
            <person name="Gearin C.R."/>
            <person name="Giannoukos G."/>
            <person name="Goode T."/>
            <person name="Graham J."/>
            <person name="Grandbois E."/>
            <person name="Grewal S."/>
            <person name="Gyaltsen K."/>
            <person name="Hafez N."/>
            <person name="Hagos B."/>
            <person name="Hall J."/>
            <person name="Henson C."/>
            <person name="Hollinger A."/>
            <person name="Honan T."/>
            <person name="Huard M.D."/>
            <person name="Hughes L."/>
            <person name="Hurhula B."/>
            <person name="Husby M.E."/>
            <person name="Kamat A."/>
            <person name="Kanga B."/>
            <person name="Kashin S."/>
            <person name="Khazanovich D."/>
            <person name="Kisner P."/>
            <person name="Lance K."/>
            <person name="Lara M."/>
            <person name="Lee W."/>
            <person name="Lennon N."/>
            <person name="Letendre F."/>
            <person name="LeVine R."/>
            <person name="Lipovsky A."/>
            <person name="Liu X."/>
            <person name="Liu J."/>
            <person name="Liu S."/>
            <person name="Lokyitsang T."/>
            <person name="Lokyitsang Y."/>
            <person name="Lubonja R."/>
            <person name="Lui A."/>
            <person name="MacDonald P."/>
            <person name="Magnisalis V."/>
            <person name="Maru K."/>
            <person name="Matthews C."/>
            <person name="McCusker W."/>
            <person name="McDonough S."/>
            <person name="Mehta T."/>
            <person name="Meldrim J."/>
            <person name="Meneus L."/>
            <person name="Mihai O."/>
            <person name="Mihalev A."/>
            <person name="Mihova T."/>
            <person name="Mittelman R."/>
            <person name="Mlenga V."/>
            <person name="Montmayeur A."/>
            <person name="Mulrain L."/>
            <person name="Navidi A."/>
            <person name="Naylor J."/>
            <person name="Negash T."/>
            <person name="Nguyen T."/>
            <person name="Nguyen N."/>
            <person name="Nicol R."/>
            <person name="Norbu C."/>
            <person name="Norbu N."/>
            <person name="Novod N."/>
            <person name="O'Neill B."/>
            <person name="Osman S."/>
            <person name="Markiewicz E."/>
            <person name="Oyono O.L."/>
            <person name="Patti C."/>
            <person name="Phunkhang P."/>
            <person name="Pierre F."/>
            <person name="Priest M."/>
            <person name="Raghuraman S."/>
            <person name="Rege F."/>
            <person name="Reyes R."/>
            <person name="Rise C."/>
            <person name="Rogov P."/>
            <person name="Ross K."/>
            <person name="Ryan E."/>
            <person name="Settipalli S."/>
            <person name="Shea T."/>
            <person name="Sherpa N."/>
            <person name="Shi L."/>
            <person name="Shih D."/>
            <person name="Sparrow T."/>
            <person name="Spaulding J."/>
            <person name="Stalker J."/>
            <person name="Stange-Thomann N."/>
            <person name="Stavropoulos S."/>
            <person name="Stone C."/>
            <person name="Strader C."/>
            <person name="Tesfaye S."/>
            <person name="Thomson T."/>
            <person name="Thoulutsang Y."/>
            <person name="Thoulutsang D."/>
            <person name="Topham K."/>
            <person name="Topping I."/>
            <person name="Tsamla T."/>
            <person name="Vassiliev H."/>
            <person name="Vo A."/>
            <person name="Wangchuk T."/>
            <person name="Wangdi T."/>
            <person name="Weiand M."/>
            <person name="Wilkinson J."/>
            <person name="Wilson A."/>
            <person name="Yadav S."/>
            <person name="Young G."/>
            <person name="Yu Q."/>
            <person name="Zembek L."/>
            <person name="Zhong D."/>
            <person name="Zimmer A."/>
            <person name="Zwirko Z."/>
            <person name="Jaffe D.B."/>
            <person name="Alvarez P."/>
            <person name="Brockman W."/>
            <person name="Butler J."/>
            <person name="Chin C."/>
            <person name="Gnerre S."/>
            <person name="Grabherr M."/>
            <person name="Kleber M."/>
            <person name="Mauceli E."/>
            <person name="MacCallum I."/>
        </authorList>
    </citation>
    <scope>NUCLEOTIDE SEQUENCE [LARGE SCALE GENOMIC DNA]</scope>
    <source>
        <strain evidence="2">Rob3c / Tucson 14021-0248.25</strain>
    </source>
</reference>
<organism evidence="2">
    <name type="scientific">Drosophila sechellia</name>
    <name type="common">Fruit fly</name>
    <dbReference type="NCBI Taxonomy" id="7238"/>
    <lineage>
        <taxon>Eukaryota</taxon>
        <taxon>Metazoa</taxon>
        <taxon>Ecdysozoa</taxon>
        <taxon>Arthropoda</taxon>
        <taxon>Hexapoda</taxon>
        <taxon>Insecta</taxon>
        <taxon>Pterygota</taxon>
        <taxon>Neoptera</taxon>
        <taxon>Endopterygota</taxon>
        <taxon>Diptera</taxon>
        <taxon>Brachycera</taxon>
        <taxon>Muscomorpha</taxon>
        <taxon>Ephydroidea</taxon>
        <taxon>Drosophilidae</taxon>
        <taxon>Drosophila</taxon>
        <taxon>Sophophora</taxon>
    </lineage>
</organism>
<name>B4HTK6_DROSE</name>
<proteinExistence type="predicted"/>
<dbReference type="AlphaFoldDB" id="B4HTK6"/>
<dbReference type="EMBL" id="CH480817">
    <property type="protein sequence ID" value="EDW50277.1"/>
    <property type="molecule type" value="Genomic_DNA"/>
</dbReference>
<protein>
    <submittedName>
        <fullName evidence="1">GM14535</fullName>
    </submittedName>
</protein>
<evidence type="ECO:0000313" key="1">
    <source>
        <dbReference type="EMBL" id="EDW50277.1"/>
    </source>
</evidence>
<keyword evidence="2" id="KW-1185">Reference proteome</keyword>